<reference evidence="4" key="1">
    <citation type="journal article" date="2019" name="Int. J. Syst. Evol. Microbiol.">
        <title>The Global Catalogue of Microorganisms (GCM) 10K type strain sequencing project: providing services to taxonomists for standard genome sequencing and annotation.</title>
        <authorList>
            <consortium name="The Broad Institute Genomics Platform"/>
            <consortium name="The Broad Institute Genome Sequencing Center for Infectious Disease"/>
            <person name="Wu L."/>
            <person name="Ma J."/>
        </authorList>
    </citation>
    <scope>NUCLEOTIDE SEQUENCE [LARGE SCALE GENOMIC DNA]</scope>
    <source>
        <strain evidence="4">JCM 17986</strain>
    </source>
</reference>
<accession>A0ABP9H5M6</accession>
<dbReference type="InterPro" id="IPR018187">
    <property type="entry name" value="Asp/Glu_racemase_AS_1"/>
</dbReference>
<dbReference type="Pfam" id="PF01177">
    <property type="entry name" value="Asp_Glu_race"/>
    <property type="match status" value="1"/>
</dbReference>
<evidence type="ECO:0000256" key="1">
    <source>
        <dbReference type="ARBA" id="ARBA00007847"/>
    </source>
</evidence>
<dbReference type="NCBIfam" id="TIGR00035">
    <property type="entry name" value="asp_race"/>
    <property type="match status" value="1"/>
</dbReference>
<dbReference type="PANTHER" id="PTHR21198">
    <property type="entry name" value="GLUTAMATE RACEMASE"/>
    <property type="match status" value="1"/>
</dbReference>
<dbReference type="InterPro" id="IPR001920">
    <property type="entry name" value="Asp/Glu_race"/>
</dbReference>
<keyword evidence="4" id="KW-1185">Reference proteome</keyword>
<dbReference type="SUPFAM" id="SSF53681">
    <property type="entry name" value="Aspartate/glutamate racemase"/>
    <property type="match status" value="2"/>
</dbReference>
<dbReference type="InterPro" id="IPR004380">
    <property type="entry name" value="Asp_race"/>
</dbReference>
<protein>
    <submittedName>
        <fullName evidence="3">Amino acid racemase</fullName>
    </submittedName>
</protein>
<sequence length="246" mass="25987">MTDAERPGRRLGILGGMGPLATADFYRRLVERTPAGMDQEHLPVAIWADPRVPDRTAALLGLGPSPVPALLEGVRWLESAGADVIAIPCNTAHAYVEDIRAASGVPLLDMIGAALADARRCDEDVTRVGVLATRGTRSARLYERAAEAHGVTIVQVPDDVQTDLVDRAIRAVKHGADLDQAALWIESAAGVLRDLGAQVAVAACTEIPLVGARAARVIPVVDSTASLVEYTMARLWSPSSASPARH</sequence>
<dbReference type="RefSeq" id="WP_345674935.1">
    <property type="nucleotide sequence ID" value="NZ_BAABHS010000005.1"/>
</dbReference>
<name>A0ABP9H5M6_9ACTN</name>
<dbReference type="InterPro" id="IPR015942">
    <property type="entry name" value="Asp/Glu/hydantoin_racemase"/>
</dbReference>
<dbReference type="EMBL" id="BAABHS010000005">
    <property type="protein sequence ID" value="GAA4957179.1"/>
    <property type="molecule type" value="Genomic_DNA"/>
</dbReference>
<evidence type="ECO:0000256" key="2">
    <source>
        <dbReference type="ARBA" id="ARBA00023235"/>
    </source>
</evidence>
<keyword evidence="2" id="KW-0413">Isomerase</keyword>
<evidence type="ECO:0000313" key="4">
    <source>
        <dbReference type="Proteomes" id="UP001500466"/>
    </source>
</evidence>
<proteinExistence type="inferred from homology"/>
<dbReference type="Gene3D" id="3.40.50.1860">
    <property type="match status" value="2"/>
</dbReference>
<evidence type="ECO:0000313" key="3">
    <source>
        <dbReference type="EMBL" id="GAA4957179.1"/>
    </source>
</evidence>
<organism evidence="3 4">
    <name type="scientific">Yinghuangia aomiensis</name>
    <dbReference type="NCBI Taxonomy" id="676205"/>
    <lineage>
        <taxon>Bacteria</taxon>
        <taxon>Bacillati</taxon>
        <taxon>Actinomycetota</taxon>
        <taxon>Actinomycetes</taxon>
        <taxon>Kitasatosporales</taxon>
        <taxon>Streptomycetaceae</taxon>
        <taxon>Yinghuangia</taxon>
    </lineage>
</organism>
<dbReference type="Proteomes" id="UP001500466">
    <property type="component" value="Unassembled WGS sequence"/>
</dbReference>
<comment type="similarity">
    <text evidence="1">Belongs to the aspartate/glutamate racemases family.</text>
</comment>
<dbReference type="PANTHER" id="PTHR21198:SF7">
    <property type="entry name" value="ASPARTATE-GLUTAMATE RACEMASE FAMILY"/>
    <property type="match status" value="1"/>
</dbReference>
<dbReference type="PROSITE" id="PS00923">
    <property type="entry name" value="ASP_GLU_RACEMASE_1"/>
    <property type="match status" value="1"/>
</dbReference>
<comment type="caution">
    <text evidence="3">The sequence shown here is derived from an EMBL/GenBank/DDBJ whole genome shotgun (WGS) entry which is preliminary data.</text>
</comment>
<gene>
    <name evidence="3" type="ORF">GCM10023205_19410</name>
</gene>